<dbReference type="GO" id="GO:0003964">
    <property type="term" value="F:RNA-directed DNA polymerase activity"/>
    <property type="evidence" value="ECO:0007669"/>
    <property type="project" value="UniProtKB-KW"/>
</dbReference>
<dbReference type="PROSITE" id="PS50878">
    <property type="entry name" value="RT_POL"/>
    <property type="match status" value="1"/>
</dbReference>
<dbReference type="RefSeq" id="WP_232367258.1">
    <property type="nucleotide sequence ID" value="NZ_FWXY01000066.1"/>
</dbReference>
<keyword evidence="4" id="KW-1185">Reference proteome</keyword>
<dbReference type="InterPro" id="IPR000477">
    <property type="entry name" value="RT_dom"/>
</dbReference>
<dbReference type="STRING" id="1121400.SAMN02746065_1662"/>
<evidence type="ECO:0000313" key="4">
    <source>
        <dbReference type="Proteomes" id="UP000192418"/>
    </source>
</evidence>
<dbReference type="Proteomes" id="UP000192418">
    <property type="component" value="Unassembled WGS sequence"/>
</dbReference>
<protein>
    <submittedName>
        <fullName evidence="3">Reverse transcriptase (RNA-dependent DNA polymerase)</fullName>
    </submittedName>
</protein>
<dbReference type="AlphaFoldDB" id="A0A1W2F0G8"/>
<dbReference type="InterPro" id="IPR051083">
    <property type="entry name" value="GrpII_Intron_Splice-Mob/Def"/>
</dbReference>
<reference evidence="3 4" key="1">
    <citation type="submission" date="2017-04" db="EMBL/GenBank/DDBJ databases">
        <authorList>
            <person name="Afonso C.L."/>
            <person name="Miller P.J."/>
            <person name="Scott M.A."/>
            <person name="Spackman E."/>
            <person name="Goraichik I."/>
            <person name="Dimitrov K.M."/>
            <person name="Suarez D.L."/>
            <person name="Swayne D.E."/>
        </authorList>
    </citation>
    <scope>NUCLEOTIDE SEQUENCE [LARGE SCALE GENOMIC DNA]</scope>
    <source>
        <strain evidence="3 4">DSM 3385</strain>
    </source>
</reference>
<proteinExistence type="inferred from homology"/>
<organism evidence="3 4">
    <name type="scientific">Desulfocicer vacuolatum DSM 3385</name>
    <dbReference type="NCBI Taxonomy" id="1121400"/>
    <lineage>
        <taxon>Bacteria</taxon>
        <taxon>Pseudomonadati</taxon>
        <taxon>Thermodesulfobacteriota</taxon>
        <taxon>Desulfobacteria</taxon>
        <taxon>Desulfobacterales</taxon>
        <taxon>Desulfobacteraceae</taxon>
        <taxon>Desulfocicer</taxon>
    </lineage>
</organism>
<dbReference type="EMBL" id="FWXY01000066">
    <property type="protein sequence ID" value="SMD15463.1"/>
    <property type="molecule type" value="Genomic_DNA"/>
</dbReference>
<name>A0A1W2F0G8_9BACT</name>
<sequence>MSPLLANILLDDLDKELERRDHRFVRYADDFIIMVKSLRAGNRVMASIKRFLERKLRLQVNEKKSKVAPVGECGFLGFVFVRGKIRWSEKSFLEFKRRLRQFTGRSWFVSMEYRYKKMAEYIRGWMNYYGISEYYRPIPGIDEWLRRRIRMCYWKQWRYTRTKVRNLLKLGTFKREAILTSLSRKGPWHLSRTKATQAGMTNNWLSEQGLISVKEQWVKIHYPATAR</sequence>
<dbReference type="PANTHER" id="PTHR34047:SF8">
    <property type="entry name" value="PROTEIN YKFC"/>
    <property type="match status" value="1"/>
</dbReference>
<feature type="domain" description="Reverse transcriptase" evidence="2">
    <location>
        <begin position="1"/>
        <end position="80"/>
    </location>
</feature>
<dbReference type="Pfam" id="PF08388">
    <property type="entry name" value="GIIM"/>
    <property type="match status" value="1"/>
</dbReference>
<dbReference type="InterPro" id="IPR013597">
    <property type="entry name" value="Mat_intron_G2"/>
</dbReference>
<keyword evidence="3" id="KW-0695">RNA-directed DNA polymerase</keyword>
<gene>
    <name evidence="3" type="ORF">SAMN02746065_1662</name>
</gene>
<dbReference type="PANTHER" id="PTHR34047">
    <property type="entry name" value="NUCLEAR INTRON MATURASE 1, MITOCHONDRIAL-RELATED"/>
    <property type="match status" value="1"/>
</dbReference>
<dbReference type="SUPFAM" id="SSF56672">
    <property type="entry name" value="DNA/RNA polymerases"/>
    <property type="match status" value="1"/>
</dbReference>
<accession>A0A1W2F0G8</accession>
<dbReference type="Pfam" id="PF00078">
    <property type="entry name" value="RVT_1"/>
    <property type="match status" value="1"/>
</dbReference>
<keyword evidence="3" id="KW-0548">Nucleotidyltransferase</keyword>
<comment type="similarity">
    <text evidence="1">Belongs to the bacterial reverse transcriptase family.</text>
</comment>
<evidence type="ECO:0000256" key="1">
    <source>
        <dbReference type="ARBA" id="ARBA00034120"/>
    </source>
</evidence>
<dbReference type="InterPro" id="IPR043502">
    <property type="entry name" value="DNA/RNA_pol_sf"/>
</dbReference>
<evidence type="ECO:0000313" key="3">
    <source>
        <dbReference type="EMBL" id="SMD15463.1"/>
    </source>
</evidence>
<evidence type="ECO:0000259" key="2">
    <source>
        <dbReference type="PROSITE" id="PS50878"/>
    </source>
</evidence>
<keyword evidence="3" id="KW-0808">Transferase</keyword>